<dbReference type="InterPro" id="IPR019341">
    <property type="entry name" value="Alpha/Gamma-adaptin-bd_p34"/>
</dbReference>
<dbReference type="PANTHER" id="PTHR14659">
    <property type="entry name" value="ALPHA- AND GAMMA-ADAPTIN-BINDING PROTEIN P34"/>
    <property type="match status" value="1"/>
</dbReference>
<dbReference type="STRING" id="670386.D3AZW4"/>
<gene>
    <name evidence="2" type="ORF">PPL_01578</name>
</gene>
<keyword evidence="3" id="KW-1185">Reference proteome</keyword>
<feature type="compositionally biased region" description="Acidic residues" evidence="1">
    <location>
        <begin position="323"/>
        <end position="337"/>
    </location>
</feature>
<proteinExistence type="predicted"/>
<dbReference type="Pfam" id="PF10199">
    <property type="entry name" value="Adaptin_binding"/>
    <property type="match status" value="1"/>
</dbReference>
<feature type="compositionally biased region" description="Polar residues" evidence="1">
    <location>
        <begin position="179"/>
        <end position="188"/>
    </location>
</feature>
<evidence type="ECO:0000313" key="2">
    <source>
        <dbReference type="EMBL" id="EFA84588.1"/>
    </source>
</evidence>
<protein>
    <recommendedName>
        <fullName evidence="4">Alpha-and gamma-adaptin-binding protein p34</fullName>
    </recommendedName>
</protein>
<name>D3AZW4_HETP5</name>
<dbReference type="OMA" id="WCIENAI"/>
<dbReference type="PANTHER" id="PTHR14659:SF1">
    <property type="entry name" value="ALPHA- AND GAMMA-ADAPTIN-BINDING PROTEIN P34"/>
    <property type="match status" value="1"/>
</dbReference>
<feature type="region of interest" description="Disordered" evidence="1">
    <location>
        <begin position="176"/>
        <end position="207"/>
    </location>
</feature>
<dbReference type="EMBL" id="ADBJ01000008">
    <property type="protein sequence ID" value="EFA84588.1"/>
    <property type="molecule type" value="Genomic_DNA"/>
</dbReference>
<dbReference type="AlphaFoldDB" id="D3AZW4"/>
<dbReference type="InParanoid" id="D3AZW4"/>
<evidence type="ECO:0000313" key="3">
    <source>
        <dbReference type="Proteomes" id="UP000001396"/>
    </source>
</evidence>
<comment type="caution">
    <text evidence="2">The sequence shown here is derived from an EMBL/GenBank/DDBJ whole genome shotgun (WGS) entry which is preliminary data.</text>
</comment>
<feature type="region of interest" description="Disordered" evidence="1">
    <location>
        <begin position="317"/>
        <end position="337"/>
    </location>
</feature>
<dbReference type="Gene3D" id="3.40.50.11960">
    <property type="match status" value="1"/>
</dbReference>
<organism evidence="2 3">
    <name type="scientific">Heterostelium pallidum (strain ATCC 26659 / Pp 5 / PN500)</name>
    <name type="common">Cellular slime mold</name>
    <name type="synonym">Polysphondylium pallidum</name>
    <dbReference type="NCBI Taxonomy" id="670386"/>
    <lineage>
        <taxon>Eukaryota</taxon>
        <taxon>Amoebozoa</taxon>
        <taxon>Evosea</taxon>
        <taxon>Eumycetozoa</taxon>
        <taxon>Dictyostelia</taxon>
        <taxon>Acytosteliales</taxon>
        <taxon>Acytosteliaceae</taxon>
        <taxon>Heterostelium</taxon>
    </lineage>
</organism>
<dbReference type="GeneID" id="31357107"/>
<evidence type="ECO:0008006" key="4">
    <source>
        <dbReference type="Google" id="ProtNLM"/>
    </source>
</evidence>
<evidence type="ECO:0000256" key="1">
    <source>
        <dbReference type="SAM" id="MobiDB-lite"/>
    </source>
</evidence>
<dbReference type="RefSeq" id="XP_020436701.1">
    <property type="nucleotide sequence ID" value="XM_020572584.1"/>
</dbReference>
<sequence length="337" mass="38485">MSNKVNIISPSDVGFKLFKDVFTGIEWNDNVNSNVYHIDTKYYSCDVNLKTIEISDGSLSNSVKEPCHLIVLLFDQSNEKSFKAIQSIVTKIVEQSDGNESIILMEVSNATEDSSSIKVDNNTIEEWCIENAIELLFLNQIKHRAYESQKDNDEDQRIKYGIDRFKEILETTMWDQMEYKTSNRPTGSLNDDDEDEENQDEDEEDQLEKDIKTINNLASTVAATHISKDEQEYSKFLNESLKSIEHFFGKGIAVPPTTTSTTDAVEEEDMKKLNDEFDQVALFESTLLQLKNVREQMKNLPDDKRRDMAAQVAMMFASKLGGEDGDEDEDFDPTDLD</sequence>
<reference evidence="2 3" key="1">
    <citation type="journal article" date="2011" name="Genome Res.">
        <title>Phylogeny-wide analysis of social amoeba genomes highlights ancient origins for complex intercellular communication.</title>
        <authorList>
            <person name="Heidel A.J."/>
            <person name="Lawal H.M."/>
            <person name="Felder M."/>
            <person name="Schilde C."/>
            <person name="Helps N.R."/>
            <person name="Tunggal B."/>
            <person name="Rivero F."/>
            <person name="John U."/>
            <person name="Schleicher M."/>
            <person name="Eichinger L."/>
            <person name="Platzer M."/>
            <person name="Noegel A.A."/>
            <person name="Schaap P."/>
            <person name="Gloeckner G."/>
        </authorList>
    </citation>
    <scope>NUCLEOTIDE SEQUENCE [LARGE SCALE GENOMIC DNA]</scope>
    <source>
        <strain evidence="3">ATCC 26659 / Pp 5 / PN500</strain>
    </source>
</reference>
<dbReference type="Proteomes" id="UP000001396">
    <property type="component" value="Unassembled WGS sequence"/>
</dbReference>
<accession>D3AZW4</accession>
<feature type="compositionally biased region" description="Acidic residues" evidence="1">
    <location>
        <begin position="190"/>
        <end position="207"/>
    </location>
</feature>